<dbReference type="PANTHER" id="PTHR33512:SF14">
    <property type="entry name" value="EXPRESSED PROTEIN"/>
    <property type="match status" value="1"/>
</dbReference>
<feature type="region of interest" description="Disordered" evidence="1">
    <location>
        <begin position="219"/>
        <end position="256"/>
    </location>
</feature>
<dbReference type="Proteomes" id="UP001372338">
    <property type="component" value="Unassembled WGS sequence"/>
</dbReference>
<proteinExistence type="predicted"/>
<evidence type="ECO:0000313" key="5">
    <source>
        <dbReference type="Proteomes" id="UP001372338"/>
    </source>
</evidence>
<keyword evidence="2" id="KW-1133">Transmembrane helix</keyword>
<evidence type="ECO:0000313" key="4">
    <source>
        <dbReference type="EMBL" id="KAK7277060.1"/>
    </source>
</evidence>
<comment type="caution">
    <text evidence="4">The sequence shown here is derived from an EMBL/GenBank/DDBJ whole genome shotgun (WGS) entry which is preliminary data.</text>
</comment>
<accession>A0AAN9IH63</accession>
<name>A0AAN9IH63_CROPI</name>
<dbReference type="InterPro" id="IPR010605">
    <property type="entry name" value="DUF1191"/>
</dbReference>
<reference evidence="4 5" key="1">
    <citation type="submission" date="2024-01" db="EMBL/GenBank/DDBJ databases">
        <title>The genomes of 5 underutilized Papilionoideae crops provide insights into root nodulation and disease resistanc.</title>
        <authorList>
            <person name="Yuan L."/>
        </authorList>
    </citation>
    <scope>NUCLEOTIDE SEQUENCE [LARGE SCALE GENOMIC DNA]</scope>
    <source>
        <strain evidence="4">ZHUSHIDOU_FW_LH</strain>
        <tissue evidence="4">Leaf</tissue>
    </source>
</reference>
<dbReference type="GO" id="GO:0016020">
    <property type="term" value="C:membrane"/>
    <property type="evidence" value="ECO:0007669"/>
    <property type="project" value="TreeGrafter"/>
</dbReference>
<sequence length="333" mass="35573">MGLLPWSLAVLALLLSLPNHLIIILMSQSTTATERSQAKALDAILQDYAYRALVTPKTGTIYNATNLPSNLTGVKVAALRLRSGSLRRRGFQAYNEFQIPKGVIAKPYVTRLVLVYQNLGDLSARYYSLPNHTYLAPVLGLLAYDGSNLSATNLQELNVVASLNPINIEFRDVKSAPDGTVAKCVWFDLQGSSNFANVTGGNTCSTSQQGHYSIVVESTTLPPTPAPAPAPAPTPRSPAPAPPAVVPSGQGESKSNKKAGIIVGSVVGGLALLALLSLLVLWAHKYKQKNKIQQMEREAEVGEALHMASVGDTRAPAATVTRTQPTIEHEYVP</sequence>
<feature type="signal peptide" evidence="3">
    <location>
        <begin position="1"/>
        <end position="32"/>
    </location>
</feature>
<protein>
    <submittedName>
        <fullName evidence="4">Uncharacterized protein</fullName>
    </submittedName>
</protein>
<evidence type="ECO:0000256" key="1">
    <source>
        <dbReference type="SAM" id="MobiDB-lite"/>
    </source>
</evidence>
<feature type="compositionally biased region" description="Pro residues" evidence="1">
    <location>
        <begin position="222"/>
        <end position="245"/>
    </location>
</feature>
<dbReference type="AlphaFoldDB" id="A0AAN9IH63"/>
<keyword evidence="3" id="KW-0732">Signal</keyword>
<feature type="transmembrane region" description="Helical" evidence="2">
    <location>
        <begin position="259"/>
        <end position="283"/>
    </location>
</feature>
<keyword evidence="2" id="KW-0812">Transmembrane</keyword>
<evidence type="ECO:0000256" key="2">
    <source>
        <dbReference type="SAM" id="Phobius"/>
    </source>
</evidence>
<dbReference type="PANTHER" id="PTHR33512">
    <property type="entry name" value="PROTEIN, PUTATIVE (DUF1191)-RELATED"/>
    <property type="match status" value="1"/>
</dbReference>
<feature type="chain" id="PRO_5042832631" evidence="3">
    <location>
        <begin position="33"/>
        <end position="333"/>
    </location>
</feature>
<organism evidence="4 5">
    <name type="scientific">Crotalaria pallida</name>
    <name type="common">Smooth rattlebox</name>
    <name type="synonym">Crotalaria striata</name>
    <dbReference type="NCBI Taxonomy" id="3830"/>
    <lineage>
        <taxon>Eukaryota</taxon>
        <taxon>Viridiplantae</taxon>
        <taxon>Streptophyta</taxon>
        <taxon>Embryophyta</taxon>
        <taxon>Tracheophyta</taxon>
        <taxon>Spermatophyta</taxon>
        <taxon>Magnoliopsida</taxon>
        <taxon>eudicotyledons</taxon>
        <taxon>Gunneridae</taxon>
        <taxon>Pentapetalae</taxon>
        <taxon>rosids</taxon>
        <taxon>fabids</taxon>
        <taxon>Fabales</taxon>
        <taxon>Fabaceae</taxon>
        <taxon>Papilionoideae</taxon>
        <taxon>50 kb inversion clade</taxon>
        <taxon>genistoids sensu lato</taxon>
        <taxon>core genistoids</taxon>
        <taxon>Crotalarieae</taxon>
        <taxon>Crotalaria</taxon>
    </lineage>
</organism>
<dbReference type="EMBL" id="JAYWIO010000003">
    <property type="protein sequence ID" value="KAK7277060.1"/>
    <property type="molecule type" value="Genomic_DNA"/>
</dbReference>
<gene>
    <name evidence="4" type="ORF">RIF29_18209</name>
</gene>
<keyword evidence="2" id="KW-0472">Membrane</keyword>
<dbReference type="Pfam" id="PF06697">
    <property type="entry name" value="DUF1191"/>
    <property type="match status" value="1"/>
</dbReference>
<evidence type="ECO:0000256" key="3">
    <source>
        <dbReference type="SAM" id="SignalP"/>
    </source>
</evidence>
<keyword evidence="5" id="KW-1185">Reference proteome</keyword>